<feature type="region of interest" description="Disordered" evidence="3">
    <location>
        <begin position="187"/>
        <end position="266"/>
    </location>
</feature>
<dbReference type="EMBL" id="JBHSWV010000621">
    <property type="protein sequence ID" value="MFC6768796.1"/>
    <property type="molecule type" value="Genomic_DNA"/>
</dbReference>
<dbReference type="Pfam" id="PF00127">
    <property type="entry name" value="Copper-bind"/>
    <property type="match status" value="1"/>
</dbReference>
<keyword evidence="6" id="KW-1185">Reference proteome</keyword>
<keyword evidence="1" id="KW-0479">Metal-binding</keyword>
<evidence type="ECO:0000256" key="2">
    <source>
        <dbReference type="ARBA" id="ARBA00023008"/>
    </source>
</evidence>
<feature type="domain" description="Blue (type 1) copper" evidence="4">
    <location>
        <begin position="89"/>
        <end position="153"/>
    </location>
</feature>
<protein>
    <submittedName>
        <fullName evidence="5">Plastocyanin/azurin family copper-binding protein</fullName>
    </submittedName>
</protein>
<feature type="compositionally biased region" description="Low complexity" evidence="3">
    <location>
        <begin position="211"/>
        <end position="229"/>
    </location>
</feature>
<feature type="compositionally biased region" description="Low complexity" evidence="3">
    <location>
        <begin position="457"/>
        <end position="473"/>
    </location>
</feature>
<dbReference type="InterPro" id="IPR008972">
    <property type="entry name" value="Cupredoxin"/>
</dbReference>
<feature type="region of interest" description="Disordered" evidence="3">
    <location>
        <begin position="448"/>
        <end position="510"/>
    </location>
</feature>
<evidence type="ECO:0000259" key="4">
    <source>
        <dbReference type="Pfam" id="PF00127"/>
    </source>
</evidence>
<name>A0ABD5STZ0_9EURY</name>
<keyword evidence="2" id="KW-0186">Copper</keyword>
<organism evidence="5 6">
    <name type="scientific">Natrinema soli</name>
    <dbReference type="NCBI Taxonomy" id="1930624"/>
    <lineage>
        <taxon>Archaea</taxon>
        <taxon>Methanobacteriati</taxon>
        <taxon>Methanobacteriota</taxon>
        <taxon>Stenosarchaea group</taxon>
        <taxon>Halobacteria</taxon>
        <taxon>Halobacteriales</taxon>
        <taxon>Natrialbaceae</taxon>
        <taxon>Natrinema</taxon>
    </lineage>
</organism>
<dbReference type="PROSITE" id="PS51318">
    <property type="entry name" value="TAT"/>
    <property type="match status" value="1"/>
</dbReference>
<evidence type="ECO:0000313" key="6">
    <source>
        <dbReference type="Proteomes" id="UP001596383"/>
    </source>
</evidence>
<comment type="caution">
    <text evidence="5">The sequence shown here is derived from an EMBL/GenBank/DDBJ whole genome shotgun (WGS) entry which is preliminary data.</text>
</comment>
<dbReference type="InterPro" id="IPR006311">
    <property type="entry name" value="TAT_signal"/>
</dbReference>
<evidence type="ECO:0000256" key="3">
    <source>
        <dbReference type="SAM" id="MobiDB-lite"/>
    </source>
</evidence>
<sequence length="510" mass="53977">MTNEQRSRDVSRRGVLKGTAALTGTAAMAGTAGAYRDEIDFRLPAAQNDGEGRTLSLLGIVGGWVGVAPAEIDGVSNPTLRLIEGEEHEVVWTNGDGSHHNFNLLDENGETIEATEFIEEQGESLSFTFTADSEMAEYNCAPHPVQMRGPIELVDAEEVHELRVQVEDEEGEPLGAEVFVGDMHSFSDIAARPDPPEDEQQSGQEPGGADGNETTGNETAGNETIGNETAGNETIGNETAGNETAGNETIGNETTGNETTGNETATDDVQAEEAPAAEDAPAVARFDMLEDGEYDVEIWTYGHERITDTVTIDGEDRAFTATLPATEPGEPAEIYSLALEEGQWVGQSPDSIADETNPTLELEAGETYAVEWENTIGRHQPEAENRTYESLPGHNFVIASAGDTNQWNTYVRSDFTAEEGATQTIEFVATEEMGVYLDQSQLEAVGEISVGGGGGETTAPEDATTGTNGNETATADDNETTAADGNETAAADGNETTAADGNETDGTNGY</sequence>
<dbReference type="RefSeq" id="WP_273741531.1">
    <property type="nucleotide sequence ID" value="NZ_JAQIVI010000621.1"/>
</dbReference>
<feature type="compositionally biased region" description="Low complexity" evidence="3">
    <location>
        <begin position="241"/>
        <end position="264"/>
    </location>
</feature>
<dbReference type="GO" id="GO:0046872">
    <property type="term" value="F:metal ion binding"/>
    <property type="evidence" value="ECO:0007669"/>
    <property type="project" value="UniProtKB-KW"/>
</dbReference>
<dbReference type="SUPFAM" id="SSF49503">
    <property type="entry name" value="Cupredoxins"/>
    <property type="match status" value="1"/>
</dbReference>
<accession>A0ABD5STZ0</accession>
<feature type="compositionally biased region" description="Polar residues" evidence="3">
    <location>
        <begin position="230"/>
        <end position="240"/>
    </location>
</feature>
<dbReference type="AlphaFoldDB" id="A0ABD5STZ0"/>
<dbReference type="Proteomes" id="UP001596383">
    <property type="component" value="Unassembled WGS sequence"/>
</dbReference>
<evidence type="ECO:0000256" key="1">
    <source>
        <dbReference type="ARBA" id="ARBA00022723"/>
    </source>
</evidence>
<gene>
    <name evidence="5" type="ORF">ACFQE6_28435</name>
</gene>
<proteinExistence type="predicted"/>
<dbReference type="Gene3D" id="2.60.40.420">
    <property type="entry name" value="Cupredoxins - blue copper proteins"/>
    <property type="match status" value="2"/>
</dbReference>
<reference evidence="5 6" key="1">
    <citation type="journal article" date="2019" name="Int. J. Syst. Evol. Microbiol.">
        <title>The Global Catalogue of Microorganisms (GCM) 10K type strain sequencing project: providing services to taxonomists for standard genome sequencing and annotation.</title>
        <authorList>
            <consortium name="The Broad Institute Genomics Platform"/>
            <consortium name="The Broad Institute Genome Sequencing Center for Infectious Disease"/>
            <person name="Wu L."/>
            <person name="Ma J."/>
        </authorList>
    </citation>
    <scope>NUCLEOTIDE SEQUENCE [LARGE SCALE GENOMIC DNA]</scope>
    <source>
        <strain evidence="5 6">LMG 29247</strain>
    </source>
</reference>
<evidence type="ECO:0000313" key="5">
    <source>
        <dbReference type="EMBL" id="MFC6768796.1"/>
    </source>
</evidence>
<dbReference type="InterPro" id="IPR000923">
    <property type="entry name" value="BlueCu_1"/>
</dbReference>
<feature type="compositionally biased region" description="Polar residues" evidence="3">
    <location>
        <begin position="494"/>
        <end position="510"/>
    </location>
</feature>